<keyword evidence="5" id="KW-1185">Reference proteome</keyword>
<gene>
    <name evidence="4" type="ORF">FEV53_12030</name>
</gene>
<dbReference type="EC" id="3.5.1.28" evidence="4"/>
<comment type="caution">
    <text evidence="4">The sequence shown here is derived from an EMBL/GenBank/DDBJ whole genome shotgun (WGS) entry which is preliminary data.</text>
</comment>
<evidence type="ECO:0000313" key="5">
    <source>
        <dbReference type="Proteomes" id="UP000318590"/>
    </source>
</evidence>
<dbReference type="Gene3D" id="3.40.80.10">
    <property type="entry name" value="Peptidoglycan recognition protein-like"/>
    <property type="match status" value="1"/>
</dbReference>
<dbReference type="RefSeq" id="WP_142835050.1">
    <property type="nucleotide sequence ID" value="NZ_VFSV01000020.1"/>
</dbReference>
<accession>A0A547PW83</accession>
<dbReference type="InterPro" id="IPR015510">
    <property type="entry name" value="PGRP"/>
</dbReference>
<dbReference type="OrthoDB" id="8754850at2"/>
<dbReference type="GO" id="GO:0008270">
    <property type="term" value="F:zinc ion binding"/>
    <property type="evidence" value="ECO:0007669"/>
    <property type="project" value="InterPro"/>
</dbReference>
<evidence type="ECO:0000256" key="1">
    <source>
        <dbReference type="ARBA" id="ARBA00007553"/>
    </source>
</evidence>
<dbReference type="InterPro" id="IPR006619">
    <property type="entry name" value="PGRP_domain_met/bac"/>
</dbReference>
<name>A0A547PW83_9RHOB</name>
<evidence type="ECO:0000259" key="2">
    <source>
        <dbReference type="SMART" id="SM00644"/>
    </source>
</evidence>
<dbReference type="SMART" id="SM00644">
    <property type="entry name" value="Ami_2"/>
    <property type="match status" value="1"/>
</dbReference>
<feature type="domain" description="N-acetylmuramoyl-L-alanine amidase" evidence="2">
    <location>
        <begin position="1"/>
        <end position="134"/>
    </location>
</feature>
<feature type="domain" description="Peptidoglycan recognition protein family" evidence="3">
    <location>
        <begin position="10"/>
        <end position="128"/>
    </location>
</feature>
<dbReference type="GO" id="GO:0009253">
    <property type="term" value="P:peptidoglycan catabolic process"/>
    <property type="evidence" value="ECO:0007669"/>
    <property type="project" value="InterPro"/>
</dbReference>
<proteinExistence type="inferred from homology"/>
<dbReference type="AlphaFoldDB" id="A0A547PW83"/>
<dbReference type="EMBL" id="VFSV01000020">
    <property type="protein sequence ID" value="TRD18378.1"/>
    <property type="molecule type" value="Genomic_DNA"/>
</dbReference>
<evidence type="ECO:0000259" key="3">
    <source>
        <dbReference type="SMART" id="SM00701"/>
    </source>
</evidence>
<reference evidence="4 5" key="1">
    <citation type="submission" date="2019-06" db="EMBL/GenBank/DDBJ databases">
        <title>Paenimaribius caenipelagi gen. nov., sp. nov., isolated from a tidal flat.</title>
        <authorList>
            <person name="Yoon J.-H."/>
        </authorList>
    </citation>
    <scope>NUCLEOTIDE SEQUENCE [LARGE SCALE GENOMIC DNA]</scope>
    <source>
        <strain evidence="4 5">JBTF-M29</strain>
    </source>
</reference>
<dbReference type="CDD" id="cd06583">
    <property type="entry name" value="PGRP"/>
    <property type="match status" value="1"/>
</dbReference>
<dbReference type="SUPFAM" id="SSF55846">
    <property type="entry name" value="N-acetylmuramoyl-L-alanine amidase-like"/>
    <property type="match status" value="1"/>
</dbReference>
<dbReference type="PANTHER" id="PTHR11022:SF41">
    <property type="entry name" value="PEPTIDOGLYCAN-RECOGNITION PROTEIN LC-RELATED"/>
    <property type="match status" value="1"/>
</dbReference>
<dbReference type="Pfam" id="PF01510">
    <property type="entry name" value="Amidase_2"/>
    <property type="match status" value="1"/>
</dbReference>
<evidence type="ECO:0000313" key="4">
    <source>
        <dbReference type="EMBL" id="TRD18378.1"/>
    </source>
</evidence>
<dbReference type="PANTHER" id="PTHR11022">
    <property type="entry name" value="PEPTIDOGLYCAN RECOGNITION PROTEIN"/>
    <property type="match status" value="1"/>
</dbReference>
<dbReference type="InterPro" id="IPR036505">
    <property type="entry name" value="Amidase/PGRP_sf"/>
</dbReference>
<dbReference type="SMART" id="SM00701">
    <property type="entry name" value="PGRP"/>
    <property type="match status" value="1"/>
</dbReference>
<sequence length="179" mass="19887">MRPITEIIIHASATRPDWWAGQTTDAKAREIRRWHMEERRWSDIGYHVLIDRDGTVAPGRPIERTGAHVRGHNTGTVGICLLGGHGAASTDRFTDHFTAAQDASLRKLIADLERRFPIRKVTGHNDYAAKGCPGFKVAVWRASKPLSPPAPDAPAFDRLAAALTDAIRLLQEILKEIRT</sequence>
<keyword evidence="4" id="KW-0378">Hydrolase</keyword>
<protein>
    <submittedName>
        <fullName evidence="4">Lysozyme</fullName>
        <ecNumber evidence="4">3.5.1.28</ecNumber>
    </submittedName>
</protein>
<dbReference type="GO" id="GO:0008745">
    <property type="term" value="F:N-acetylmuramoyl-L-alanine amidase activity"/>
    <property type="evidence" value="ECO:0007669"/>
    <property type="project" value="UniProtKB-EC"/>
</dbReference>
<dbReference type="InterPro" id="IPR002502">
    <property type="entry name" value="Amidase_domain"/>
</dbReference>
<organism evidence="4 5">
    <name type="scientific">Palleronia caenipelagi</name>
    <dbReference type="NCBI Taxonomy" id="2489174"/>
    <lineage>
        <taxon>Bacteria</taxon>
        <taxon>Pseudomonadati</taxon>
        <taxon>Pseudomonadota</taxon>
        <taxon>Alphaproteobacteria</taxon>
        <taxon>Rhodobacterales</taxon>
        <taxon>Roseobacteraceae</taxon>
        <taxon>Palleronia</taxon>
    </lineage>
</organism>
<comment type="similarity">
    <text evidence="1">Belongs to the N-acetylmuramoyl-L-alanine amidase 2 family.</text>
</comment>
<dbReference type="Proteomes" id="UP000318590">
    <property type="component" value="Unassembled WGS sequence"/>
</dbReference>